<sequence>MLLARAAMRPEPENSPAPPRDRVGPFLAGTIFRPGSHSPLRSDPDGCSPVAAAPGIAPSKSGQINQRNKTMPHQTDIQEETGVTSAILDHLALHGATPGPGETDHRPLPQPDEVELAMATLFHTTIGLLTGSQLEDNLEEMLWSLTSIFHRRLTHIQKLLDDNEFEVRESLGVQDGSEVASVELERLQLIGLKLWDHRDAFEQLRDLAVDHFSAATGSPWLPRTGSKVSHRGLTSAVVDCRAYLSAKRRKETEVHCPEGTRIAFSGGDYQAYDLIWSVLDATLAKYPDMVLLHGGTPKGAEMIAARWADTRGVTQVVFKPDWKSHGKAAPFKRNDKMLETMPQGLIATPGSGITENIVDKARKLGIRIKRIGA</sequence>
<evidence type="ECO:0000256" key="1">
    <source>
        <dbReference type="SAM" id="MobiDB-lite"/>
    </source>
</evidence>
<feature type="domain" description="YspA cpYpsA-related SLOG" evidence="2">
    <location>
        <begin position="260"/>
        <end position="325"/>
    </location>
</feature>
<name>Q8KW86_9RHOB</name>
<feature type="region of interest" description="Disordered" evidence="1">
    <location>
        <begin position="1"/>
        <end position="23"/>
    </location>
</feature>
<keyword evidence="3" id="KW-0614">Plasmid</keyword>
<protein>
    <submittedName>
        <fullName evidence="3">RC104</fullName>
    </submittedName>
</protein>
<dbReference type="InterPro" id="IPR019627">
    <property type="entry name" value="YAcAr"/>
</dbReference>
<reference evidence="3" key="1">
    <citation type="journal article" date="2003" name="Plasmid">
        <title>Nucleotide sequence based characterizations of two cryptic plasmids from the marine bacterium Ruegeria isolate PR1b.</title>
        <authorList>
            <person name="Zhong Z."/>
            <person name="Caspi R."/>
            <person name="Helinski D."/>
            <person name="Knauf V."/>
            <person name="Sykes S."/>
            <person name="O'Byrne C."/>
            <person name="Shea T.P."/>
            <person name="Wilkinson J.E."/>
            <person name="DeLoughery C."/>
            <person name="Toukdarian A."/>
        </authorList>
    </citation>
    <scope>NUCLEOTIDE SEQUENCE</scope>
    <source>
        <strain evidence="3">PR1b</strain>
        <plasmid evidence="3">pSD25</plasmid>
    </source>
</reference>
<geneLocation type="plasmid" evidence="3">
    <name>pSD25</name>
</geneLocation>
<organism evidence="3">
    <name type="scientific">Ruegeria sp. PR1b</name>
    <dbReference type="NCBI Taxonomy" id="185588"/>
    <lineage>
        <taxon>Bacteria</taxon>
        <taxon>Pseudomonadati</taxon>
        <taxon>Pseudomonadota</taxon>
        <taxon>Alphaproteobacteria</taxon>
        <taxon>Rhodobacterales</taxon>
        <taxon>Roseobacteraceae</taxon>
        <taxon>Ruegeria</taxon>
    </lineage>
</organism>
<evidence type="ECO:0000259" key="2">
    <source>
        <dbReference type="Pfam" id="PF10686"/>
    </source>
</evidence>
<evidence type="ECO:0000313" key="3">
    <source>
        <dbReference type="EMBL" id="AAN05177.1"/>
    </source>
</evidence>
<proteinExistence type="predicted"/>
<dbReference type="Pfam" id="PF10686">
    <property type="entry name" value="YAcAr"/>
    <property type="match status" value="1"/>
</dbReference>
<dbReference type="AlphaFoldDB" id="Q8KW86"/>
<dbReference type="EMBL" id="AF416331">
    <property type="protein sequence ID" value="AAN05177.1"/>
    <property type="molecule type" value="Genomic_DNA"/>
</dbReference>
<accession>Q8KW86</accession>